<dbReference type="AlphaFoldDB" id="A0A0M5ME79"/>
<evidence type="ECO:0000256" key="1">
    <source>
        <dbReference type="ARBA" id="ARBA00022490"/>
    </source>
</evidence>
<accession>A0A0M5ME79</accession>
<dbReference type="GO" id="GO:0006412">
    <property type="term" value="P:translation"/>
    <property type="evidence" value="ECO:0007669"/>
    <property type="project" value="TreeGrafter"/>
</dbReference>
<dbReference type="CDD" id="cd01734">
    <property type="entry name" value="YlxS_C"/>
    <property type="match status" value="1"/>
</dbReference>
<feature type="domain" description="Ribosome maturation factor RimP C-terminal" evidence="5">
    <location>
        <begin position="78"/>
        <end position="138"/>
    </location>
</feature>
<dbReference type="PANTHER" id="PTHR33867:SF1">
    <property type="entry name" value="RIBOSOME MATURATION FACTOR RIMP"/>
    <property type="match status" value="1"/>
</dbReference>
<proteinExistence type="inferred from homology"/>
<evidence type="ECO:0000313" key="6">
    <source>
        <dbReference type="EMBL" id="ALF47187.1"/>
    </source>
</evidence>
<comment type="function">
    <text evidence="3">Required for maturation of 30S ribosomal subunits.</text>
</comment>
<protein>
    <recommendedName>
        <fullName evidence="3">Ribosome maturation factor RimP</fullName>
    </recommendedName>
</protein>
<dbReference type="EMBL" id="CP012541">
    <property type="protein sequence ID" value="ALF47187.1"/>
    <property type="molecule type" value="Genomic_DNA"/>
</dbReference>
<keyword evidence="1 3" id="KW-0963">Cytoplasm</keyword>
<evidence type="ECO:0000256" key="3">
    <source>
        <dbReference type="HAMAP-Rule" id="MF_01077"/>
    </source>
</evidence>
<comment type="similarity">
    <text evidence="3">Belongs to the RimP family.</text>
</comment>
<dbReference type="Gene3D" id="3.30.300.70">
    <property type="entry name" value="RimP-like superfamily, N-terminal"/>
    <property type="match status" value="1"/>
</dbReference>
<dbReference type="Pfam" id="PF02576">
    <property type="entry name" value="RimP_N"/>
    <property type="match status" value="1"/>
</dbReference>
<dbReference type="SUPFAM" id="SSF74942">
    <property type="entry name" value="YhbC-like, C-terminal domain"/>
    <property type="match status" value="1"/>
</dbReference>
<evidence type="ECO:0000259" key="4">
    <source>
        <dbReference type="Pfam" id="PF02576"/>
    </source>
</evidence>
<keyword evidence="2 3" id="KW-0690">Ribosome biogenesis</keyword>
<sequence>MDNLDKLVRECGVELYDSEIANENGRAIFRVYITKNGGVSLDDCEKVSRLLSPIFDVTPPVSGDYNLEVSSPGLERKLSKSSHFKASVGELVKVQTESEKFAGRLVKADEESIAVENEEGIFEINISEIKKAKTYLEW</sequence>
<dbReference type="InterPro" id="IPR003728">
    <property type="entry name" value="Ribosome_maturation_RimP"/>
</dbReference>
<dbReference type="KEGG" id="ccoc:CCON33237_0482"/>
<dbReference type="PATRIC" id="fig|199.248.peg.509"/>
<evidence type="ECO:0000256" key="2">
    <source>
        <dbReference type="ARBA" id="ARBA00022517"/>
    </source>
</evidence>
<dbReference type="HAMAP" id="MF_01077">
    <property type="entry name" value="RimP"/>
    <property type="match status" value="1"/>
</dbReference>
<dbReference type="RefSeq" id="WP_054196239.1">
    <property type="nucleotide sequence ID" value="NZ_CABMKQ010000002.1"/>
</dbReference>
<organism evidence="6 7">
    <name type="scientific">Campylobacter concisus</name>
    <dbReference type="NCBI Taxonomy" id="199"/>
    <lineage>
        <taxon>Bacteria</taxon>
        <taxon>Pseudomonadati</taxon>
        <taxon>Campylobacterota</taxon>
        <taxon>Epsilonproteobacteria</taxon>
        <taxon>Campylobacterales</taxon>
        <taxon>Campylobacteraceae</taxon>
        <taxon>Campylobacter</taxon>
    </lineage>
</organism>
<gene>
    <name evidence="3" type="primary">rimP</name>
    <name evidence="6" type="ORF">CCON33237_0482</name>
</gene>
<dbReference type="NCBIfam" id="NF011232">
    <property type="entry name" value="PRK14639.1"/>
    <property type="match status" value="1"/>
</dbReference>
<dbReference type="SUPFAM" id="SSF75420">
    <property type="entry name" value="YhbC-like, N-terminal domain"/>
    <property type="match status" value="1"/>
</dbReference>
<dbReference type="PANTHER" id="PTHR33867">
    <property type="entry name" value="RIBOSOME MATURATION FACTOR RIMP"/>
    <property type="match status" value="1"/>
</dbReference>
<dbReference type="GO" id="GO:0000028">
    <property type="term" value="P:ribosomal small subunit assembly"/>
    <property type="evidence" value="ECO:0007669"/>
    <property type="project" value="TreeGrafter"/>
</dbReference>
<dbReference type="Pfam" id="PF17384">
    <property type="entry name" value="DUF150_C"/>
    <property type="match status" value="1"/>
</dbReference>
<evidence type="ECO:0000313" key="7">
    <source>
        <dbReference type="Proteomes" id="UP000066049"/>
    </source>
</evidence>
<dbReference type="InterPro" id="IPR028998">
    <property type="entry name" value="RimP_C"/>
</dbReference>
<dbReference type="InterPro" id="IPR036847">
    <property type="entry name" value="RimP_C_sf"/>
</dbReference>
<evidence type="ECO:0000259" key="5">
    <source>
        <dbReference type="Pfam" id="PF17384"/>
    </source>
</evidence>
<dbReference type="InterPro" id="IPR028989">
    <property type="entry name" value="RimP_N"/>
</dbReference>
<dbReference type="InterPro" id="IPR035956">
    <property type="entry name" value="RimP_N_sf"/>
</dbReference>
<dbReference type="GeneID" id="28662152"/>
<name>A0A0M5ME79_9BACT</name>
<comment type="subcellular location">
    <subcellularLocation>
        <location evidence="3">Cytoplasm</location>
    </subcellularLocation>
</comment>
<feature type="domain" description="Ribosome maturation factor RimP N-terminal" evidence="4">
    <location>
        <begin position="4"/>
        <end position="75"/>
    </location>
</feature>
<dbReference type="Proteomes" id="UP000066049">
    <property type="component" value="Chromosome"/>
</dbReference>
<dbReference type="Gene3D" id="2.30.30.180">
    <property type="entry name" value="Ribosome maturation factor RimP, C-terminal domain"/>
    <property type="match status" value="1"/>
</dbReference>
<reference evidence="7" key="1">
    <citation type="submission" date="2015-08" db="EMBL/GenBank/DDBJ databases">
        <title>Comparative genomics of the Campylobacter concisus group.</title>
        <authorList>
            <person name="Miller W.G."/>
            <person name="Yee E."/>
            <person name="Chapman M.H."/>
            <person name="Huynh S."/>
            <person name="Bono J.L."/>
            <person name="On S.L.W."/>
            <person name="St Leger J."/>
            <person name="Foster G."/>
            <person name="Parker C.T."/>
        </authorList>
    </citation>
    <scope>NUCLEOTIDE SEQUENCE [LARGE SCALE GENOMIC DNA]</scope>
    <source>
        <strain evidence="7">ATCC 33237</strain>
    </source>
</reference>
<dbReference type="GO" id="GO:0005829">
    <property type="term" value="C:cytosol"/>
    <property type="evidence" value="ECO:0007669"/>
    <property type="project" value="TreeGrafter"/>
</dbReference>